<feature type="domain" description="LITAF" evidence="1">
    <location>
        <begin position="139"/>
        <end position="175"/>
    </location>
</feature>
<dbReference type="WBParaSite" id="GPUH_0001451401-mRNA-1">
    <property type="protein sequence ID" value="GPUH_0001451401-mRNA-1"/>
    <property type="gene ID" value="GPUH_0001451401"/>
</dbReference>
<organism evidence="4">
    <name type="scientific">Gongylonema pulchrum</name>
    <dbReference type="NCBI Taxonomy" id="637853"/>
    <lineage>
        <taxon>Eukaryota</taxon>
        <taxon>Metazoa</taxon>
        <taxon>Ecdysozoa</taxon>
        <taxon>Nematoda</taxon>
        <taxon>Chromadorea</taxon>
        <taxon>Rhabditida</taxon>
        <taxon>Spirurina</taxon>
        <taxon>Spiruromorpha</taxon>
        <taxon>Spiruroidea</taxon>
        <taxon>Gongylonematidae</taxon>
        <taxon>Gongylonema</taxon>
    </lineage>
</organism>
<dbReference type="Pfam" id="PF10601">
    <property type="entry name" value="zf-LITAF-like"/>
    <property type="match status" value="1"/>
</dbReference>
<evidence type="ECO:0000313" key="3">
    <source>
        <dbReference type="Proteomes" id="UP000271098"/>
    </source>
</evidence>
<accession>A0A183E0K4</accession>
<dbReference type="Proteomes" id="UP000271098">
    <property type="component" value="Unassembled WGS sequence"/>
</dbReference>
<reference evidence="4" key="1">
    <citation type="submission" date="2016-06" db="UniProtKB">
        <authorList>
            <consortium name="WormBaseParasite"/>
        </authorList>
    </citation>
    <scope>IDENTIFICATION</scope>
</reference>
<evidence type="ECO:0000259" key="1">
    <source>
        <dbReference type="Pfam" id="PF10601"/>
    </source>
</evidence>
<proteinExistence type="predicted"/>
<dbReference type="AlphaFoldDB" id="A0A183E0K4"/>
<evidence type="ECO:0000313" key="2">
    <source>
        <dbReference type="EMBL" id="VDN24265.1"/>
    </source>
</evidence>
<reference evidence="2 3" key="2">
    <citation type="submission" date="2018-11" db="EMBL/GenBank/DDBJ databases">
        <authorList>
            <consortium name="Pathogen Informatics"/>
        </authorList>
    </citation>
    <scope>NUCLEOTIDE SEQUENCE [LARGE SCALE GENOMIC DNA]</scope>
</reference>
<protein>
    <submittedName>
        <fullName evidence="4">LITAF domain-containing protein</fullName>
    </submittedName>
</protein>
<gene>
    <name evidence="2" type="ORF">GPUH_LOCUS14496</name>
</gene>
<keyword evidence="3" id="KW-1185">Reference proteome</keyword>
<name>A0A183E0K4_9BILA</name>
<dbReference type="InterPro" id="IPR006629">
    <property type="entry name" value="LITAF"/>
</dbReference>
<dbReference type="EMBL" id="UYRT01081335">
    <property type="protein sequence ID" value="VDN24265.1"/>
    <property type="molecule type" value="Genomic_DNA"/>
</dbReference>
<sequence>MVLLIKELLVGKVNNVRSVCLMAANFQAHPSTCPPPPYQEIANPFVPIVSDSKCSAPCFLNQPGSQIHSEIANPFVPIVSDSKCSTPCFLNQPGSQIHSEAIPSAPTASEYHPVSAVANPSVNQLPAVCFISGATFGPTAVHITCPFCHVPIVTHILRRAGLLAWLICGGLALLGRLSKHLKLLMVFPDDVTTEAAMAFSRLTQRRKTGLHSDPYGHRLPLQISGSGSKTLPGFRKRTHFPVFQSHDIGCTQVTLAQRSVCANFSSMCMGHKKSSGLYSYPGMSEVLEQFIFLALALFADEVS</sequence>
<evidence type="ECO:0000313" key="4">
    <source>
        <dbReference type="WBParaSite" id="GPUH_0001451401-mRNA-1"/>
    </source>
</evidence>